<accession>A0ABY2AMI7</accession>
<organism evidence="1 2">
    <name type="scientific">Corallincola luteus</name>
    <dbReference type="NCBI Taxonomy" id="1775177"/>
    <lineage>
        <taxon>Bacteria</taxon>
        <taxon>Pseudomonadati</taxon>
        <taxon>Pseudomonadota</taxon>
        <taxon>Gammaproteobacteria</taxon>
        <taxon>Alteromonadales</taxon>
        <taxon>Psychromonadaceae</taxon>
        <taxon>Corallincola</taxon>
    </lineage>
</organism>
<name>A0ABY2AMI7_9GAMM</name>
<sequence>MSDIVNVGFTVREYDRKTWLAISELLASGGSGSKFQDLLDEIQPAAGDLFDDFFEEFEPEEFFAEDYQVSNNQFLLALMGGPDGESLGKAIEDIFSKLPIDNLTISIGTDSADD</sequence>
<evidence type="ECO:0000313" key="2">
    <source>
        <dbReference type="Proteomes" id="UP000292554"/>
    </source>
</evidence>
<dbReference type="EMBL" id="SJXE01000007">
    <property type="protein sequence ID" value="TCI02531.1"/>
    <property type="molecule type" value="Genomic_DNA"/>
</dbReference>
<dbReference type="Proteomes" id="UP000292554">
    <property type="component" value="Unassembled WGS sequence"/>
</dbReference>
<dbReference type="RefSeq" id="WP_131416430.1">
    <property type="nucleotide sequence ID" value="NZ_SJXE01000007.1"/>
</dbReference>
<keyword evidence="2" id="KW-1185">Reference proteome</keyword>
<comment type="caution">
    <text evidence="1">The sequence shown here is derived from an EMBL/GenBank/DDBJ whole genome shotgun (WGS) entry which is preliminary data.</text>
</comment>
<evidence type="ECO:0000313" key="1">
    <source>
        <dbReference type="EMBL" id="TCI02531.1"/>
    </source>
</evidence>
<reference evidence="1 2" key="1">
    <citation type="submission" date="2019-02" db="EMBL/GenBank/DDBJ databases">
        <title>Corallincola luteus sp. nov., a marine bacterium isolated from surface sediment of Bohai Sea in China.</title>
        <authorList>
            <person name="Ren Q."/>
        </authorList>
    </citation>
    <scope>NUCLEOTIDE SEQUENCE [LARGE SCALE GENOMIC DNA]</scope>
    <source>
        <strain evidence="1 2">DASS28</strain>
    </source>
</reference>
<gene>
    <name evidence="1" type="ORF">EZV61_14355</name>
</gene>
<proteinExistence type="predicted"/>
<protein>
    <submittedName>
        <fullName evidence="1">Uncharacterized protein</fullName>
    </submittedName>
</protein>